<dbReference type="InterPro" id="IPR026992">
    <property type="entry name" value="DIOX_N"/>
</dbReference>
<comment type="caution">
    <text evidence="2">The sequence shown here is derived from an EMBL/GenBank/DDBJ whole genome shotgun (WGS) entry which is preliminary data.</text>
</comment>
<gene>
    <name evidence="2" type="ORF">GUJ93_ZPchr0011g27818</name>
</gene>
<accession>A0A8J5WJI9</accession>
<proteinExistence type="predicted"/>
<dbReference type="EMBL" id="JAAALK010000081">
    <property type="protein sequence ID" value="KAG8089552.1"/>
    <property type="molecule type" value="Genomic_DNA"/>
</dbReference>
<protein>
    <recommendedName>
        <fullName evidence="1">Non-haem dioxygenase N-terminal domain-containing protein</fullName>
    </recommendedName>
</protein>
<dbReference type="Proteomes" id="UP000729402">
    <property type="component" value="Unassembled WGS sequence"/>
</dbReference>
<sequence length="69" mass="7756">MAIPVIDFSKLDGDERAATLAEITAGFQEYGFFQLVNTGIPDELLERVKKVCGDIYELREDGFEESTPR</sequence>
<reference evidence="2" key="2">
    <citation type="submission" date="2021-02" db="EMBL/GenBank/DDBJ databases">
        <authorList>
            <person name="Kimball J.A."/>
            <person name="Haas M.W."/>
            <person name="Macchietto M."/>
            <person name="Kono T."/>
            <person name="Duquette J."/>
            <person name="Shao M."/>
        </authorList>
    </citation>
    <scope>NUCLEOTIDE SEQUENCE</scope>
    <source>
        <tissue evidence="2">Fresh leaf tissue</tissue>
    </source>
</reference>
<name>A0A8J5WJI9_ZIZPA</name>
<dbReference type="AlphaFoldDB" id="A0A8J5WJI9"/>
<organism evidence="2 3">
    <name type="scientific">Zizania palustris</name>
    <name type="common">Northern wild rice</name>
    <dbReference type="NCBI Taxonomy" id="103762"/>
    <lineage>
        <taxon>Eukaryota</taxon>
        <taxon>Viridiplantae</taxon>
        <taxon>Streptophyta</taxon>
        <taxon>Embryophyta</taxon>
        <taxon>Tracheophyta</taxon>
        <taxon>Spermatophyta</taxon>
        <taxon>Magnoliopsida</taxon>
        <taxon>Liliopsida</taxon>
        <taxon>Poales</taxon>
        <taxon>Poaceae</taxon>
        <taxon>BOP clade</taxon>
        <taxon>Oryzoideae</taxon>
        <taxon>Oryzeae</taxon>
        <taxon>Zizaniinae</taxon>
        <taxon>Zizania</taxon>
    </lineage>
</organism>
<evidence type="ECO:0000313" key="2">
    <source>
        <dbReference type="EMBL" id="KAG8089552.1"/>
    </source>
</evidence>
<evidence type="ECO:0000259" key="1">
    <source>
        <dbReference type="Pfam" id="PF14226"/>
    </source>
</evidence>
<reference evidence="2" key="1">
    <citation type="journal article" date="2021" name="bioRxiv">
        <title>Whole Genome Assembly and Annotation of Northern Wild Rice, Zizania palustris L., Supports a Whole Genome Duplication in the Zizania Genus.</title>
        <authorList>
            <person name="Haas M."/>
            <person name="Kono T."/>
            <person name="Macchietto M."/>
            <person name="Millas R."/>
            <person name="McGilp L."/>
            <person name="Shao M."/>
            <person name="Duquette J."/>
            <person name="Hirsch C.N."/>
            <person name="Kimball J."/>
        </authorList>
    </citation>
    <scope>NUCLEOTIDE SEQUENCE</scope>
    <source>
        <tissue evidence="2">Fresh leaf tissue</tissue>
    </source>
</reference>
<dbReference type="OrthoDB" id="288590at2759"/>
<feature type="domain" description="Non-haem dioxygenase N-terminal" evidence="1">
    <location>
        <begin position="3"/>
        <end position="59"/>
    </location>
</feature>
<dbReference type="Pfam" id="PF14226">
    <property type="entry name" value="DIOX_N"/>
    <property type="match status" value="1"/>
</dbReference>
<keyword evidence="3" id="KW-1185">Reference proteome</keyword>
<evidence type="ECO:0000313" key="3">
    <source>
        <dbReference type="Proteomes" id="UP000729402"/>
    </source>
</evidence>